<keyword evidence="3" id="KW-1185">Reference proteome</keyword>
<dbReference type="OrthoDB" id="3344388at2"/>
<proteinExistence type="predicted"/>
<sequence>MTTPRTRRPVRADWSLQGKAPGQVAYDVQAGTVGARTAQKYFWAASTETPRAGHADAPDALPWVALLGGTEDDRPVTALVETDWAGGRDATGRISYSARLWLLDFRDAQGGGLTWSSLYDAALDAPWPGGDGPAERALPLELDAAPAGVAKLAHYVESQIGFEWAARAAALLLEGRQVVITLSAAYAGLNATTRVAVLDGICSLLPYGCRAWLSASTWAGHGADHELRLTFAHRPRGDQCQAALKGQLPPEPGSATARAYLAELLRLREKRGVEQLLSHLLAHGSPLTPQDGELALRHLRDLDLATHVVQGISQGAAGILGEVSRLLDRVPLSALSAPEAATVTRFLADRGVQGAAHPADVETARTLLLRHWSPRVGEALAVELNAQPAGERNFRQASGYLALAMLALDQDPRATAALLTRYLDVGRDKPQWEGLRWRGQLLHTMQRGLDDAAAAEVTDLLTGHPPLALSWLDLNAARGTLDDALVRRLLDRALGQGGHSSPAWLRGAARIADLEMPPAPDTRDVEAFAGISPTAWRTGLALACHAGSSWAIGQLLPELRDVAFGPGIGEDDRRFLDGALDQLAPVRPGTPPRAAAFADLLQLPRQRAMRRSRAARFDERDAAEYASALATMLPGLGGSWHGPVVSGLIGEQPQTIPYPVLWSLTRPAPDGRRTGLEGLEGMALDRIADLLQSIGDWITPGMPAPWEERLRERPDLQWLAYTADIRRLVATRTPSPADMADAICRATPNSHYDKRRPGGYPSAVLEAIGPWLREHAGQGLALFSLTGRLNDLSGRRRLGDLLYHAISQLEFGMDVREREASRLTDLKNEMEQALKLLRQKPPRKQPSEPPDIPAPTVPDPPQTPPDPRTHPLGPPPGYTPDSGYGRPVHHPPGPRYEPAERPPEPRPEPRSSRLQPPWRRRGDDRR</sequence>
<reference evidence="2 3" key="1">
    <citation type="submission" date="2019-10" db="EMBL/GenBank/DDBJ databases">
        <title>Streptomyces smaragdinus sp. nov. and Streptomyces fabii sp. nov., isolated from the gut of fungus growing-termite Macrotermes natalensis.</title>
        <authorList>
            <person name="Schwitalla J."/>
            <person name="Benndorf R."/>
            <person name="Martin K."/>
            <person name="De Beer W."/>
            <person name="Kaster A.-K."/>
            <person name="Vollmers J."/>
            <person name="Poulsen M."/>
            <person name="Beemelmanns C."/>
        </authorList>
    </citation>
    <scope>NUCLEOTIDE SEQUENCE [LARGE SCALE GENOMIC DNA]</scope>
    <source>
        <strain evidence="2 3">RB5</strain>
    </source>
</reference>
<dbReference type="AlphaFoldDB" id="A0A7K0CNS3"/>
<evidence type="ECO:0000313" key="3">
    <source>
        <dbReference type="Proteomes" id="UP000466345"/>
    </source>
</evidence>
<evidence type="ECO:0000313" key="2">
    <source>
        <dbReference type="EMBL" id="MQY14933.1"/>
    </source>
</evidence>
<feature type="region of interest" description="Disordered" evidence="1">
    <location>
        <begin position="837"/>
        <end position="926"/>
    </location>
</feature>
<dbReference type="RefSeq" id="WP_153455778.1">
    <property type="nucleotide sequence ID" value="NZ_WEGJ01000026.1"/>
</dbReference>
<feature type="compositionally biased region" description="Pro residues" evidence="1">
    <location>
        <begin position="847"/>
        <end position="878"/>
    </location>
</feature>
<gene>
    <name evidence="2" type="ORF">SRB5_51090</name>
</gene>
<comment type="caution">
    <text evidence="2">The sequence shown here is derived from an EMBL/GenBank/DDBJ whole genome shotgun (WGS) entry which is preliminary data.</text>
</comment>
<organism evidence="2 3">
    <name type="scientific">Streptomyces smaragdinus</name>
    <dbReference type="NCBI Taxonomy" id="2585196"/>
    <lineage>
        <taxon>Bacteria</taxon>
        <taxon>Bacillati</taxon>
        <taxon>Actinomycetota</taxon>
        <taxon>Actinomycetes</taxon>
        <taxon>Kitasatosporales</taxon>
        <taxon>Streptomycetaceae</taxon>
        <taxon>Streptomyces</taxon>
    </lineage>
</organism>
<evidence type="ECO:0000256" key="1">
    <source>
        <dbReference type="SAM" id="MobiDB-lite"/>
    </source>
</evidence>
<name>A0A7K0CNS3_9ACTN</name>
<protein>
    <submittedName>
        <fullName evidence="2">Uncharacterized protein</fullName>
    </submittedName>
</protein>
<dbReference type="Proteomes" id="UP000466345">
    <property type="component" value="Unassembled WGS sequence"/>
</dbReference>
<dbReference type="EMBL" id="WEGJ01000026">
    <property type="protein sequence ID" value="MQY14933.1"/>
    <property type="molecule type" value="Genomic_DNA"/>
</dbReference>
<feature type="compositionally biased region" description="Basic and acidic residues" evidence="1">
    <location>
        <begin position="897"/>
        <end position="911"/>
    </location>
</feature>
<accession>A0A7K0CNS3</accession>